<dbReference type="Proteomes" id="UP000530660">
    <property type="component" value="Unassembled WGS sequence"/>
</dbReference>
<reference evidence="2 3" key="1">
    <citation type="journal article" date="2020" name="J. Phycol.">
        <title>Comparative genome analysis reveals Cyanidiococcus gen. nov., a new extremophilic red algal genus sister to Cyanidioschyzon (Cyanidioschyzonaceae, Rhodophyta).</title>
        <authorList>
            <person name="Liu S.-L."/>
            <person name="Chiang Y.-R."/>
            <person name="Yoon H.S."/>
            <person name="Fu H.-Y."/>
        </authorList>
    </citation>
    <scope>NUCLEOTIDE SEQUENCE [LARGE SCALE GENOMIC DNA]</scope>
    <source>
        <strain evidence="2 3">THAL066</strain>
    </source>
</reference>
<sequence length="430" mass="47313">MALSCRKRALPRKTLRSGIDWDNAPPETGPGRRTSEDEWDPLAPIETNVSLLKGRAHTPATLACRAAAEGDWSTYLRHAGGVLNAECENEAEDETGTTAGHAWLVLRAFAERARFDDASQRFEQVHAGLERCIGDQRFLHSIKNILTEATDRSLVEVAAQSVARLAFAENGRARMGAAGFIETLWEARSRHLGERHWPVVARLSEALAILLQYDANAIRFWALAIDWIVIVDAFRGEVQDSPDEDGPTFALEAIVALIAFQKAQLPASLVMQLTELVLQVTVDQLAAMNQREKDPNVFLGRIVAASALADRLVCQCLQKDAVETLYRRWLPMIRQATVEAKWEPATTWRLLSNAANVEAIYDRVNEVSGKGAPGRRSRKESGNAGRIATRELAGTESPKKLDETSAKRRGGQRASRGSGRARCSSVEVAS</sequence>
<feature type="compositionally biased region" description="Basic and acidic residues" evidence="1">
    <location>
        <begin position="397"/>
        <end position="406"/>
    </location>
</feature>
<protein>
    <submittedName>
        <fullName evidence="2">Uncharacterized protein</fullName>
    </submittedName>
</protein>
<evidence type="ECO:0000256" key="1">
    <source>
        <dbReference type="SAM" id="MobiDB-lite"/>
    </source>
</evidence>
<feature type="region of interest" description="Disordered" evidence="1">
    <location>
        <begin position="368"/>
        <end position="430"/>
    </location>
</feature>
<evidence type="ECO:0000313" key="2">
    <source>
        <dbReference type="EMBL" id="KAF6004873.1"/>
    </source>
</evidence>
<organism evidence="2 3">
    <name type="scientific">Cyanidiococcus yangmingshanensis</name>
    <dbReference type="NCBI Taxonomy" id="2690220"/>
    <lineage>
        <taxon>Eukaryota</taxon>
        <taxon>Rhodophyta</taxon>
        <taxon>Bangiophyceae</taxon>
        <taxon>Cyanidiales</taxon>
        <taxon>Cyanidiaceae</taxon>
        <taxon>Cyanidiococcus</taxon>
    </lineage>
</organism>
<dbReference type="OrthoDB" id="10542873at2759"/>
<feature type="compositionally biased region" description="Low complexity" evidence="1">
    <location>
        <begin position="412"/>
        <end position="430"/>
    </location>
</feature>
<gene>
    <name evidence="2" type="ORF">F1559_003426</name>
</gene>
<proteinExistence type="predicted"/>
<dbReference type="AlphaFoldDB" id="A0A7J7IP20"/>
<keyword evidence="3" id="KW-1185">Reference proteome</keyword>
<comment type="caution">
    <text evidence="2">The sequence shown here is derived from an EMBL/GenBank/DDBJ whole genome shotgun (WGS) entry which is preliminary data.</text>
</comment>
<dbReference type="EMBL" id="VWRR01000002">
    <property type="protein sequence ID" value="KAF6004873.1"/>
    <property type="molecule type" value="Genomic_DNA"/>
</dbReference>
<feature type="region of interest" description="Disordered" evidence="1">
    <location>
        <begin position="16"/>
        <end position="40"/>
    </location>
</feature>
<name>A0A7J7IP20_9RHOD</name>
<evidence type="ECO:0000313" key="3">
    <source>
        <dbReference type="Proteomes" id="UP000530660"/>
    </source>
</evidence>
<accession>A0A7J7IP20</accession>